<dbReference type="InterPro" id="IPR050797">
    <property type="entry name" value="Carb_Metab_Trans_Reg"/>
</dbReference>
<gene>
    <name evidence="4" type="ORF">B0T11DRAFT_291112</name>
</gene>
<feature type="domain" description="Zn(2)-C6 fungal-type" evidence="3">
    <location>
        <begin position="18"/>
        <end position="47"/>
    </location>
</feature>
<feature type="region of interest" description="Disordered" evidence="2">
    <location>
        <begin position="54"/>
        <end position="82"/>
    </location>
</feature>
<dbReference type="PROSITE" id="PS50048">
    <property type="entry name" value="ZN2_CY6_FUNGAL_2"/>
    <property type="match status" value="1"/>
</dbReference>
<protein>
    <recommendedName>
        <fullName evidence="3">Zn(2)-C6 fungal-type domain-containing protein</fullName>
    </recommendedName>
</protein>
<dbReference type="AlphaFoldDB" id="A0A8K0WYW0"/>
<dbReference type="SUPFAM" id="SSF57701">
    <property type="entry name" value="Zn2/Cys6 DNA-binding domain"/>
    <property type="match status" value="1"/>
</dbReference>
<dbReference type="GO" id="GO:0000981">
    <property type="term" value="F:DNA-binding transcription factor activity, RNA polymerase II-specific"/>
    <property type="evidence" value="ECO:0007669"/>
    <property type="project" value="InterPro"/>
</dbReference>
<sequence length="649" mass="72142">MQQVVFDTTLSRTIKTQSCDHCFIRKIKCNRVSPCSSCAATGALCTYDRRRTSRKSSRLGSQRSSPRHAAAHGPDSDGQLTPHLTEPLYVAAGSTTVRHSYASYPDEFPCHATSQKEDSHGQGLAMPAHEDDMSAQLVTQAEDWVHVLPLDFSPPFLGTDSDAGDSGTFQESDFLWPDHYPPADCPMIPHEYTLTIPPSLPPLDFAPGLNPFLESPFVPLMADMFVNRLQPTMPFFKRDFLRHNVDRNRHISDPSFGSLVHAICSLTLFQAVQGEDKAVLADREMQAEGHLALALHLHSRTGLSQKPTVEAIMTSIFLFACNFCKCDHRAAQMYLRQASAQAEAMELHRVDRYGHIPPAEKDRRIRTYICLTIIERIYAIQREYPLYPNMLTGPRVTELREAIDSSPEGCGSEDLIAIEGLGNMLEQVDFIDADMVRCWKDSCWIECPGNHVTRATVLALLRRYQTMPRLADTTADTAAQHADILITRHWMRHKLWSLGYRHGYIAAVNEEPEMKPSHALTIASDTIATCLKFELPSLETHGVGLVEKLSNISTSALNVARDFISGSVGPNTPATTSSSAGYGSTSGSYQSCFAATDHGDGLDAGSRILLGNAEEMFNKYLALFATFREGKHEFLRPYMRLLLSVDFPD</sequence>
<dbReference type="CDD" id="cd12148">
    <property type="entry name" value="fungal_TF_MHR"/>
    <property type="match status" value="1"/>
</dbReference>
<dbReference type="InterPro" id="IPR001138">
    <property type="entry name" value="Zn2Cys6_DnaBD"/>
</dbReference>
<dbReference type="Pfam" id="PF00172">
    <property type="entry name" value="Zn_clus"/>
    <property type="match status" value="1"/>
</dbReference>
<reference evidence="4" key="1">
    <citation type="journal article" date="2021" name="Nat. Commun.">
        <title>Genetic determinants of endophytism in the Arabidopsis root mycobiome.</title>
        <authorList>
            <person name="Mesny F."/>
            <person name="Miyauchi S."/>
            <person name="Thiergart T."/>
            <person name="Pickel B."/>
            <person name="Atanasova L."/>
            <person name="Karlsson M."/>
            <person name="Huettel B."/>
            <person name="Barry K.W."/>
            <person name="Haridas S."/>
            <person name="Chen C."/>
            <person name="Bauer D."/>
            <person name="Andreopoulos W."/>
            <person name="Pangilinan J."/>
            <person name="LaButti K."/>
            <person name="Riley R."/>
            <person name="Lipzen A."/>
            <person name="Clum A."/>
            <person name="Drula E."/>
            <person name="Henrissat B."/>
            <person name="Kohler A."/>
            <person name="Grigoriev I.V."/>
            <person name="Martin F.M."/>
            <person name="Hacquard S."/>
        </authorList>
    </citation>
    <scope>NUCLEOTIDE SEQUENCE</scope>
    <source>
        <strain evidence="4">MPI-CAGE-AT-0016</strain>
    </source>
</reference>
<keyword evidence="5" id="KW-1185">Reference proteome</keyword>
<dbReference type="EMBL" id="JAGPXD010000007">
    <property type="protein sequence ID" value="KAH7347297.1"/>
    <property type="molecule type" value="Genomic_DNA"/>
</dbReference>
<evidence type="ECO:0000256" key="2">
    <source>
        <dbReference type="SAM" id="MobiDB-lite"/>
    </source>
</evidence>
<name>A0A8K0WYW0_9PEZI</name>
<dbReference type="OrthoDB" id="271595at2759"/>
<evidence type="ECO:0000259" key="3">
    <source>
        <dbReference type="PROSITE" id="PS50048"/>
    </source>
</evidence>
<accession>A0A8K0WYW0</accession>
<evidence type="ECO:0000313" key="4">
    <source>
        <dbReference type="EMBL" id="KAH7347297.1"/>
    </source>
</evidence>
<dbReference type="SMART" id="SM00066">
    <property type="entry name" value="GAL4"/>
    <property type="match status" value="1"/>
</dbReference>
<dbReference type="PANTHER" id="PTHR31668">
    <property type="entry name" value="GLUCOSE TRANSPORT TRANSCRIPTION REGULATOR RGT1-RELATED-RELATED"/>
    <property type="match status" value="1"/>
</dbReference>
<dbReference type="InterPro" id="IPR036864">
    <property type="entry name" value="Zn2-C6_fun-type_DNA-bd_sf"/>
</dbReference>
<dbReference type="PANTHER" id="PTHR31668:SF30">
    <property type="entry name" value="ZN(II)2CYS6 TRANSCRIPTION FACTOR (EUROFUNG)"/>
    <property type="match status" value="1"/>
</dbReference>
<evidence type="ECO:0000313" key="5">
    <source>
        <dbReference type="Proteomes" id="UP000813385"/>
    </source>
</evidence>
<proteinExistence type="predicted"/>
<evidence type="ECO:0000256" key="1">
    <source>
        <dbReference type="ARBA" id="ARBA00023242"/>
    </source>
</evidence>
<dbReference type="GO" id="GO:0008270">
    <property type="term" value="F:zinc ion binding"/>
    <property type="evidence" value="ECO:0007669"/>
    <property type="project" value="InterPro"/>
</dbReference>
<keyword evidence="1" id="KW-0539">Nucleus</keyword>
<dbReference type="Gene3D" id="4.10.240.10">
    <property type="entry name" value="Zn(2)-C6 fungal-type DNA-binding domain"/>
    <property type="match status" value="1"/>
</dbReference>
<organism evidence="4 5">
    <name type="scientific">Plectosphaerella cucumerina</name>
    <dbReference type="NCBI Taxonomy" id="40658"/>
    <lineage>
        <taxon>Eukaryota</taxon>
        <taxon>Fungi</taxon>
        <taxon>Dikarya</taxon>
        <taxon>Ascomycota</taxon>
        <taxon>Pezizomycotina</taxon>
        <taxon>Sordariomycetes</taxon>
        <taxon>Hypocreomycetidae</taxon>
        <taxon>Glomerellales</taxon>
        <taxon>Plectosphaerellaceae</taxon>
        <taxon>Plectosphaerella</taxon>
    </lineage>
</organism>
<dbReference type="CDD" id="cd00067">
    <property type="entry name" value="GAL4"/>
    <property type="match status" value="1"/>
</dbReference>
<comment type="caution">
    <text evidence="4">The sequence shown here is derived from an EMBL/GenBank/DDBJ whole genome shotgun (WGS) entry which is preliminary data.</text>
</comment>
<dbReference type="Proteomes" id="UP000813385">
    <property type="component" value="Unassembled WGS sequence"/>
</dbReference>